<dbReference type="STRING" id="879819.A0A0J0XCD3"/>
<dbReference type="SUPFAM" id="SSF53474">
    <property type="entry name" value="alpha/beta-Hydrolases"/>
    <property type="match status" value="1"/>
</dbReference>
<dbReference type="InterPro" id="IPR000073">
    <property type="entry name" value="AB_hydrolase_1"/>
</dbReference>
<feature type="compositionally biased region" description="Pro residues" evidence="2">
    <location>
        <begin position="30"/>
        <end position="41"/>
    </location>
</feature>
<evidence type="ECO:0000259" key="3">
    <source>
        <dbReference type="Pfam" id="PF00561"/>
    </source>
</evidence>
<evidence type="ECO:0000313" key="4">
    <source>
        <dbReference type="EMBL" id="KLT38726.1"/>
    </source>
</evidence>
<organism evidence="4 5">
    <name type="scientific">Cutaneotrichosporon oleaginosum</name>
    <dbReference type="NCBI Taxonomy" id="879819"/>
    <lineage>
        <taxon>Eukaryota</taxon>
        <taxon>Fungi</taxon>
        <taxon>Dikarya</taxon>
        <taxon>Basidiomycota</taxon>
        <taxon>Agaricomycotina</taxon>
        <taxon>Tremellomycetes</taxon>
        <taxon>Trichosporonales</taxon>
        <taxon>Trichosporonaceae</taxon>
        <taxon>Cutaneotrichosporon</taxon>
    </lineage>
</organism>
<dbReference type="InterPro" id="IPR029058">
    <property type="entry name" value="AB_hydrolase_fold"/>
</dbReference>
<dbReference type="Pfam" id="PF00561">
    <property type="entry name" value="Abhydrolase_1"/>
    <property type="match status" value="1"/>
</dbReference>
<feature type="compositionally biased region" description="Pro residues" evidence="2">
    <location>
        <begin position="1"/>
        <end position="21"/>
    </location>
</feature>
<name>A0A0J0XCD3_9TREE</name>
<dbReference type="GO" id="GO:0051793">
    <property type="term" value="P:medium-chain fatty acid catabolic process"/>
    <property type="evidence" value="ECO:0007669"/>
    <property type="project" value="TreeGrafter"/>
</dbReference>
<dbReference type="PANTHER" id="PTHR10794">
    <property type="entry name" value="ABHYDROLASE DOMAIN-CONTAINING PROTEIN"/>
    <property type="match status" value="1"/>
</dbReference>
<dbReference type="GO" id="GO:0051792">
    <property type="term" value="P:medium-chain fatty acid biosynthetic process"/>
    <property type="evidence" value="ECO:0007669"/>
    <property type="project" value="TreeGrafter"/>
</dbReference>
<sequence length="618" mass="66735">MPSPLPPSPSPSPPLHPPSSPPEVTSAPQLPTPLPSTPPAPTPHSFYLPQGLVGKALALPAQLLFALLGMLGVATWARQIVRVVPRSAGTIARDAAEDVTAWVDRNVPSLKGTFKPAWWLPKCIGHFQTAYIVMGDFSKVDRVDYVRTMLRLPDGGTISLDITPPNHLELPVDAPTLVVCHGLTGNARESYVRNILNWAIKPTSEGGIGARGVVVNFRGCGGTPLTSPQLYSAAASCDLNSAAHYLRHTFPQSALHGIGFSLGASVLARYLGERGDSSLLSSGTVIGCPWDINALSHALEDGWLSSRLYSRALAHNLIKLFFRHYDRNPLMWEQNAQLKECVPAMKHLRSLGKDVRLKMVDEMFTARAGGPRPPWPFDGAKEYYEYAGSAQLIHNIRVPTLGINAYDDPVVHGTALPISQVQEGSHVYLAVTGAGGHLGWFDGPIKGPASRRRWVVKPMGEFLTAAARDLPPRAPVSVVPGPGPEWATVTASTSASALPMPDEVWMPPELEGWENEVVNGMRAGVEPPPDGFVGGSPLSPALSIGVLSEEEEEGEMNFDISRTDTPVQHLHGAWQWVQAPPMVIQTGATPTRVGWKVLCRDEDTDKWHQTATPELQGL</sequence>
<gene>
    <name evidence="4" type="ORF">CC85DRAFT_289236</name>
</gene>
<evidence type="ECO:0000256" key="2">
    <source>
        <dbReference type="SAM" id="MobiDB-lite"/>
    </source>
</evidence>
<dbReference type="AlphaFoldDB" id="A0A0J0XCD3"/>
<dbReference type="InterPro" id="IPR050960">
    <property type="entry name" value="AB_hydrolase_4_sf"/>
</dbReference>
<dbReference type="OrthoDB" id="5954035at2759"/>
<dbReference type="Proteomes" id="UP000053611">
    <property type="component" value="Unassembled WGS sequence"/>
</dbReference>
<dbReference type="Gene3D" id="3.40.50.1820">
    <property type="entry name" value="alpha/beta hydrolase"/>
    <property type="match status" value="1"/>
</dbReference>
<protein>
    <submittedName>
        <fullName evidence="4">Alpha/beta-hydrolase</fullName>
    </submittedName>
</protein>
<dbReference type="GO" id="GO:0047372">
    <property type="term" value="F:monoacylglycerol lipase activity"/>
    <property type="evidence" value="ECO:0007669"/>
    <property type="project" value="TreeGrafter"/>
</dbReference>
<dbReference type="GO" id="GO:0008126">
    <property type="term" value="F:acetylesterase activity"/>
    <property type="evidence" value="ECO:0007669"/>
    <property type="project" value="TreeGrafter"/>
</dbReference>
<accession>A0A0J0XCD3</accession>
<proteinExistence type="inferred from homology"/>
<feature type="region of interest" description="Disordered" evidence="2">
    <location>
        <begin position="1"/>
        <end position="41"/>
    </location>
</feature>
<reference evidence="4 5" key="1">
    <citation type="submission" date="2015-03" db="EMBL/GenBank/DDBJ databases">
        <title>Genomics and transcriptomics of the oil-accumulating basidiomycete yeast T. oleaginosus allow insights into substrate utilization and the diverse evolutionary trajectories of mating systems in fungi.</title>
        <authorList>
            <consortium name="DOE Joint Genome Institute"/>
            <person name="Kourist R."/>
            <person name="Kracht O."/>
            <person name="Bracharz F."/>
            <person name="Lipzen A."/>
            <person name="Nolan M."/>
            <person name="Ohm R."/>
            <person name="Grigoriev I."/>
            <person name="Sun S."/>
            <person name="Heitman J."/>
            <person name="Bruck T."/>
            <person name="Nowrousian M."/>
        </authorList>
    </citation>
    <scope>NUCLEOTIDE SEQUENCE [LARGE SCALE GENOMIC DNA]</scope>
    <source>
        <strain evidence="4 5">IBC0246</strain>
    </source>
</reference>
<feature type="domain" description="AB hydrolase-1" evidence="3">
    <location>
        <begin position="175"/>
        <end position="444"/>
    </location>
</feature>
<comment type="similarity">
    <text evidence="1">Belongs to the AB hydrolase superfamily. AB hydrolase 4 family.</text>
</comment>
<keyword evidence="5" id="KW-1185">Reference proteome</keyword>
<evidence type="ECO:0000313" key="5">
    <source>
        <dbReference type="Proteomes" id="UP000053611"/>
    </source>
</evidence>
<dbReference type="GeneID" id="28985153"/>
<dbReference type="PANTHER" id="PTHR10794:SF63">
    <property type="entry name" value="ALPHA_BETA HYDROLASE 1, ISOFORM A"/>
    <property type="match status" value="1"/>
</dbReference>
<keyword evidence="4" id="KW-0378">Hydrolase</keyword>
<evidence type="ECO:0000256" key="1">
    <source>
        <dbReference type="ARBA" id="ARBA00010884"/>
    </source>
</evidence>
<dbReference type="EMBL" id="KQ087286">
    <property type="protein sequence ID" value="KLT38726.1"/>
    <property type="molecule type" value="Genomic_DNA"/>
</dbReference>